<dbReference type="SUPFAM" id="SSF74653">
    <property type="entry name" value="TolA/TonB C-terminal domain"/>
    <property type="match status" value="1"/>
</dbReference>
<feature type="region of interest" description="Disordered" evidence="5">
    <location>
        <begin position="196"/>
        <end position="215"/>
    </location>
</feature>
<evidence type="ECO:0000256" key="4">
    <source>
        <dbReference type="ARBA" id="ARBA00023136"/>
    </source>
</evidence>
<evidence type="ECO:0000313" key="7">
    <source>
        <dbReference type="EMBL" id="VAX12952.1"/>
    </source>
</evidence>
<dbReference type="InterPro" id="IPR049806">
    <property type="entry name" value="MasK-like_C"/>
</dbReference>
<dbReference type="InterPro" id="IPR006260">
    <property type="entry name" value="TonB/TolA_C"/>
</dbReference>
<dbReference type="GO" id="GO:0016020">
    <property type="term" value="C:membrane"/>
    <property type="evidence" value="ECO:0007669"/>
    <property type="project" value="UniProtKB-SubCell"/>
</dbReference>
<protein>
    <submittedName>
        <fullName evidence="7">TolA protein</fullName>
    </submittedName>
</protein>
<evidence type="ECO:0000256" key="5">
    <source>
        <dbReference type="SAM" id="MobiDB-lite"/>
    </source>
</evidence>
<feature type="transmembrane region" description="Helical" evidence="6">
    <location>
        <begin position="25"/>
        <end position="46"/>
    </location>
</feature>
<reference evidence="7" key="1">
    <citation type="submission" date="2018-06" db="EMBL/GenBank/DDBJ databases">
        <authorList>
            <person name="Zhirakovskaya E."/>
        </authorList>
    </citation>
    <scope>NUCLEOTIDE SEQUENCE</scope>
</reference>
<comment type="subcellular location">
    <subcellularLocation>
        <location evidence="1">Membrane</location>
        <topology evidence="1">Single-pass membrane protein</topology>
    </subcellularLocation>
</comment>
<keyword evidence="4 6" id="KW-0472">Membrane</keyword>
<organism evidence="7">
    <name type="scientific">hydrothermal vent metagenome</name>
    <dbReference type="NCBI Taxonomy" id="652676"/>
    <lineage>
        <taxon>unclassified sequences</taxon>
        <taxon>metagenomes</taxon>
        <taxon>ecological metagenomes</taxon>
    </lineage>
</organism>
<keyword evidence="3 6" id="KW-1133">Transmembrane helix</keyword>
<sequence length="311" mass="34685">MLMNVTPHTPILPWTETEHDRRFRIILLFSLLLCAIVGIIISYLPAPQIKQQALQQVSPRLAKLILQKKQVPKPIIAEKITPKKVTKKKHPKNKKAQKKKSVKKTSIDKTARARKQAQNSGLLAMQDELADLRDSFDVASLQNHRPQQNKGKVRSQPEAAAVLSAAAGKGSSGINTRNLKRHIGGTQALAARRSSKVESALENSENIPNPRAGHKVARSQEEIELVFQKNKGAIYSLYNRALRRDPTLQGKVLLELTIAPSGQIIRIRILSSELAAPKLEKRLLSRIKLFHFAARDVDTVTVTYPIDFLPS</sequence>
<evidence type="ECO:0000256" key="2">
    <source>
        <dbReference type="ARBA" id="ARBA00022692"/>
    </source>
</evidence>
<evidence type="ECO:0000256" key="3">
    <source>
        <dbReference type="ARBA" id="ARBA00022989"/>
    </source>
</evidence>
<gene>
    <name evidence="7" type="ORF">MNBD_GAMMA24-2041</name>
</gene>
<dbReference type="NCBIfam" id="TIGR01352">
    <property type="entry name" value="tonB_Cterm"/>
    <property type="match status" value="1"/>
</dbReference>
<feature type="region of interest" description="Disordered" evidence="5">
    <location>
        <begin position="78"/>
        <end position="120"/>
    </location>
</feature>
<evidence type="ECO:0000256" key="6">
    <source>
        <dbReference type="SAM" id="Phobius"/>
    </source>
</evidence>
<accession>A0A3B1BA59</accession>
<evidence type="ECO:0000256" key="1">
    <source>
        <dbReference type="ARBA" id="ARBA00004167"/>
    </source>
</evidence>
<dbReference type="NCBIfam" id="NF033768">
    <property type="entry name" value="myxo_SS_tail"/>
    <property type="match status" value="1"/>
</dbReference>
<dbReference type="EMBL" id="UOFZ01000076">
    <property type="protein sequence ID" value="VAX12952.1"/>
    <property type="molecule type" value="Genomic_DNA"/>
</dbReference>
<keyword evidence="2 6" id="KW-0812">Transmembrane</keyword>
<feature type="compositionally biased region" description="Basic residues" evidence="5">
    <location>
        <begin position="82"/>
        <end position="103"/>
    </location>
</feature>
<name>A0A3B1BA59_9ZZZZ</name>
<proteinExistence type="predicted"/>
<dbReference type="AlphaFoldDB" id="A0A3B1BA59"/>